<name>A0ABV7VLJ5_9PROT</name>
<keyword evidence="2" id="KW-1185">Reference proteome</keyword>
<dbReference type="Pfam" id="PF08889">
    <property type="entry name" value="WbqC"/>
    <property type="match status" value="1"/>
</dbReference>
<comment type="caution">
    <text evidence="1">The sequence shown here is derived from an EMBL/GenBank/DDBJ whole genome shotgun (WGS) entry which is preliminary data.</text>
</comment>
<proteinExistence type="predicted"/>
<protein>
    <submittedName>
        <fullName evidence="1">WbqC family protein</fullName>
    </submittedName>
</protein>
<evidence type="ECO:0000313" key="2">
    <source>
        <dbReference type="Proteomes" id="UP001595711"/>
    </source>
</evidence>
<dbReference type="Proteomes" id="UP001595711">
    <property type="component" value="Unassembled WGS sequence"/>
</dbReference>
<dbReference type="RefSeq" id="WP_379729949.1">
    <property type="nucleotide sequence ID" value="NZ_JBHRYJ010000008.1"/>
</dbReference>
<sequence>MTYTVVIHQPDFAPYLGFFHRFLHADLYVVLDHVQFVTNTSRSWTHRDKIRAATGEKWLTLGVKKPPLGTPINQVALAGDATWVANNLGLLRENYSRATGWSEVMPIIEDLYQNPPASMQMFNMRWLERLADLLEVRIPFVLSSSLLPQGQKNEMLVDLLQKVGATHYLSGTGARAYMDTEVFTRAGIEVVWQQFEHPVYPQQYEPFIPYLSILDVLFNCGVAGTRALLRSCR</sequence>
<organism evidence="1 2">
    <name type="scientific">Ferrovibrio xuzhouensis</name>
    <dbReference type="NCBI Taxonomy" id="1576914"/>
    <lineage>
        <taxon>Bacteria</taxon>
        <taxon>Pseudomonadati</taxon>
        <taxon>Pseudomonadota</taxon>
        <taxon>Alphaproteobacteria</taxon>
        <taxon>Rhodospirillales</taxon>
        <taxon>Rhodospirillaceae</taxon>
        <taxon>Ferrovibrio</taxon>
    </lineage>
</organism>
<dbReference type="EMBL" id="JBHRYJ010000008">
    <property type="protein sequence ID" value="MFC3678324.1"/>
    <property type="molecule type" value="Genomic_DNA"/>
</dbReference>
<accession>A0ABV7VLJ5</accession>
<dbReference type="InterPro" id="IPR014985">
    <property type="entry name" value="WbqC"/>
</dbReference>
<evidence type="ECO:0000313" key="1">
    <source>
        <dbReference type="EMBL" id="MFC3678324.1"/>
    </source>
</evidence>
<gene>
    <name evidence="1" type="ORF">ACFOOQ_22455</name>
</gene>
<reference evidence="2" key="1">
    <citation type="journal article" date="2019" name="Int. J. Syst. Evol. Microbiol.">
        <title>The Global Catalogue of Microorganisms (GCM) 10K type strain sequencing project: providing services to taxonomists for standard genome sequencing and annotation.</title>
        <authorList>
            <consortium name="The Broad Institute Genomics Platform"/>
            <consortium name="The Broad Institute Genome Sequencing Center for Infectious Disease"/>
            <person name="Wu L."/>
            <person name="Ma J."/>
        </authorList>
    </citation>
    <scope>NUCLEOTIDE SEQUENCE [LARGE SCALE GENOMIC DNA]</scope>
    <source>
        <strain evidence="2">KCTC 42182</strain>
    </source>
</reference>